<accession>A0A428ZFV9</accession>
<feature type="domain" description="Low molecular weight protein antigen 6 PH" evidence="2">
    <location>
        <begin position="64"/>
        <end position="108"/>
    </location>
</feature>
<dbReference type="Pfam" id="PF10756">
    <property type="entry name" value="bPH_6"/>
    <property type="match status" value="1"/>
</dbReference>
<sequence length="129" mass="13558">MTAKWTRVGANLRFVAFARGVAVMCAVAVAVIVLAGLAETLISLVAFLLVWGLLAVRLSLIGLYVTADSVRRRGVLATRTVPWSSVSEVSATQIAMKDGTSWSLASIPADAVARLQAASQGRVQDSADE</sequence>
<dbReference type="OrthoDB" id="4330234at2"/>
<protein>
    <recommendedName>
        <fullName evidence="2">Low molecular weight protein antigen 6 PH domain-containing protein</fullName>
    </recommendedName>
</protein>
<evidence type="ECO:0000313" key="3">
    <source>
        <dbReference type="EMBL" id="RSM86861.1"/>
    </source>
</evidence>
<dbReference type="AlphaFoldDB" id="A0A428ZFV9"/>
<evidence type="ECO:0000259" key="2">
    <source>
        <dbReference type="Pfam" id="PF10756"/>
    </source>
</evidence>
<dbReference type="InterPro" id="IPR019692">
    <property type="entry name" value="CFP-6_PH"/>
</dbReference>
<keyword evidence="1" id="KW-0472">Membrane</keyword>
<evidence type="ECO:0000313" key="4">
    <source>
        <dbReference type="Proteomes" id="UP000287547"/>
    </source>
</evidence>
<dbReference type="Proteomes" id="UP000287547">
    <property type="component" value="Unassembled WGS sequence"/>
</dbReference>
<feature type="transmembrane region" description="Helical" evidence="1">
    <location>
        <begin position="12"/>
        <end position="35"/>
    </location>
</feature>
<organism evidence="3 4">
    <name type="scientific">Kibdelosporangium aridum</name>
    <dbReference type="NCBI Taxonomy" id="2030"/>
    <lineage>
        <taxon>Bacteria</taxon>
        <taxon>Bacillati</taxon>
        <taxon>Actinomycetota</taxon>
        <taxon>Actinomycetes</taxon>
        <taxon>Pseudonocardiales</taxon>
        <taxon>Pseudonocardiaceae</taxon>
        <taxon>Kibdelosporangium</taxon>
    </lineage>
</organism>
<evidence type="ECO:0000256" key="1">
    <source>
        <dbReference type="SAM" id="Phobius"/>
    </source>
</evidence>
<gene>
    <name evidence="3" type="ORF">DMH04_11405</name>
</gene>
<keyword evidence="1" id="KW-1133">Transmembrane helix</keyword>
<feature type="transmembrane region" description="Helical" evidence="1">
    <location>
        <begin position="41"/>
        <end position="65"/>
    </location>
</feature>
<keyword evidence="1" id="KW-0812">Transmembrane</keyword>
<name>A0A428ZFV9_KIBAR</name>
<reference evidence="3 4" key="1">
    <citation type="submission" date="2018-05" db="EMBL/GenBank/DDBJ databases">
        <title>Evolution of GPA BGCs.</title>
        <authorList>
            <person name="Waglechner N."/>
            <person name="Wright G.D."/>
        </authorList>
    </citation>
    <scope>NUCLEOTIDE SEQUENCE [LARGE SCALE GENOMIC DNA]</scope>
    <source>
        <strain evidence="3 4">A82846</strain>
    </source>
</reference>
<proteinExistence type="predicted"/>
<dbReference type="EMBL" id="QHKI01000007">
    <property type="protein sequence ID" value="RSM86861.1"/>
    <property type="molecule type" value="Genomic_DNA"/>
</dbReference>
<comment type="caution">
    <text evidence="3">The sequence shown here is derived from an EMBL/GenBank/DDBJ whole genome shotgun (WGS) entry which is preliminary data.</text>
</comment>